<accession>A0A7R9PUL4</accession>
<keyword evidence="3" id="KW-1185">Reference proteome</keyword>
<sequence>LVVDIPPPSLPPLLRPEDEETTRSLPSSTEISESEARQALVKYISTRCCYGKGVAKDMSIIKIEHMCAFHLTNGITYRTAGIT</sequence>
<reference evidence="2" key="1">
    <citation type="submission" date="2020-11" db="EMBL/GenBank/DDBJ databases">
        <authorList>
            <person name="Tran Van P."/>
        </authorList>
    </citation>
    <scope>NUCLEOTIDE SEQUENCE</scope>
</reference>
<name>A0A7R9PUL4_9ACAR</name>
<proteinExistence type="predicted"/>
<dbReference type="AlphaFoldDB" id="A0A7R9PUL4"/>
<dbReference type="EMBL" id="CAJPIZ010000400">
    <property type="protein sequence ID" value="CAG2101339.1"/>
    <property type="molecule type" value="Genomic_DNA"/>
</dbReference>
<evidence type="ECO:0000313" key="3">
    <source>
        <dbReference type="Proteomes" id="UP000759131"/>
    </source>
</evidence>
<feature type="compositionally biased region" description="Pro residues" evidence="1">
    <location>
        <begin position="1"/>
        <end position="14"/>
    </location>
</feature>
<protein>
    <submittedName>
        <fullName evidence="2">Uncharacterized protein</fullName>
    </submittedName>
</protein>
<dbReference type="Proteomes" id="UP000759131">
    <property type="component" value="Unassembled WGS sequence"/>
</dbReference>
<dbReference type="OrthoDB" id="3355217at2759"/>
<gene>
    <name evidence="2" type="ORF">OSB1V03_LOCUS1389</name>
</gene>
<feature type="region of interest" description="Disordered" evidence="1">
    <location>
        <begin position="1"/>
        <end position="31"/>
    </location>
</feature>
<evidence type="ECO:0000256" key="1">
    <source>
        <dbReference type="SAM" id="MobiDB-lite"/>
    </source>
</evidence>
<feature type="non-terminal residue" evidence="2">
    <location>
        <position position="1"/>
    </location>
</feature>
<dbReference type="EMBL" id="OC854975">
    <property type="protein sequence ID" value="CAD7620909.1"/>
    <property type="molecule type" value="Genomic_DNA"/>
</dbReference>
<evidence type="ECO:0000313" key="2">
    <source>
        <dbReference type="EMBL" id="CAD7620909.1"/>
    </source>
</evidence>
<organism evidence="2">
    <name type="scientific">Medioppia subpectinata</name>
    <dbReference type="NCBI Taxonomy" id="1979941"/>
    <lineage>
        <taxon>Eukaryota</taxon>
        <taxon>Metazoa</taxon>
        <taxon>Ecdysozoa</taxon>
        <taxon>Arthropoda</taxon>
        <taxon>Chelicerata</taxon>
        <taxon>Arachnida</taxon>
        <taxon>Acari</taxon>
        <taxon>Acariformes</taxon>
        <taxon>Sarcoptiformes</taxon>
        <taxon>Oribatida</taxon>
        <taxon>Brachypylina</taxon>
        <taxon>Oppioidea</taxon>
        <taxon>Oppiidae</taxon>
        <taxon>Medioppia</taxon>
    </lineage>
</organism>